<dbReference type="AlphaFoldDB" id="A0A9P9FV75"/>
<dbReference type="OrthoDB" id="4390553at2759"/>
<reference evidence="1" key="1">
    <citation type="journal article" date="2021" name="Nat. Commun.">
        <title>Genetic determinants of endophytism in the Arabidopsis root mycobiome.</title>
        <authorList>
            <person name="Mesny F."/>
            <person name="Miyauchi S."/>
            <person name="Thiergart T."/>
            <person name="Pickel B."/>
            <person name="Atanasova L."/>
            <person name="Karlsson M."/>
            <person name="Huettel B."/>
            <person name="Barry K.W."/>
            <person name="Haridas S."/>
            <person name="Chen C."/>
            <person name="Bauer D."/>
            <person name="Andreopoulos W."/>
            <person name="Pangilinan J."/>
            <person name="LaButti K."/>
            <person name="Riley R."/>
            <person name="Lipzen A."/>
            <person name="Clum A."/>
            <person name="Drula E."/>
            <person name="Henrissat B."/>
            <person name="Kohler A."/>
            <person name="Grigoriev I.V."/>
            <person name="Martin F.M."/>
            <person name="Hacquard S."/>
        </authorList>
    </citation>
    <scope>NUCLEOTIDE SEQUENCE</scope>
    <source>
        <strain evidence="1">MPI-CAGE-AT-0147</strain>
    </source>
</reference>
<evidence type="ECO:0000313" key="2">
    <source>
        <dbReference type="Proteomes" id="UP000738349"/>
    </source>
</evidence>
<evidence type="ECO:0000313" key="1">
    <source>
        <dbReference type="EMBL" id="KAH7176854.1"/>
    </source>
</evidence>
<gene>
    <name evidence="1" type="ORF">EDB81DRAFT_898316</name>
</gene>
<dbReference type="Proteomes" id="UP000738349">
    <property type="component" value="Unassembled WGS sequence"/>
</dbReference>
<comment type="caution">
    <text evidence="1">The sequence shown here is derived from an EMBL/GenBank/DDBJ whole genome shotgun (WGS) entry which is preliminary data.</text>
</comment>
<sequence length="195" mass="22108">MFSVWNWLAHPHSKSPHNQLWLLDGGFRNDAFVYYESWSEDNSIVYRITTNTASINKLCSYLTPIKANYVFLKVQLPTPNGAYVALKENAPSAMLPPDDFRQALADKNFVTASPISKAFEGSYIRTFVERNEDKILIERREYKTMRVYTIVWAPNGEECRLKGMNQFIQSVLGGELNMDNWSNGIHSASSAVGGS</sequence>
<keyword evidence="2" id="KW-1185">Reference proteome</keyword>
<organism evidence="1 2">
    <name type="scientific">Dactylonectria macrodidyma</name>
    <dbReference type="NCBI Taxonomy" id="307937"/>
    <lineage>
        <taxon>Eukaryota</taxon>
        <taxon>Fungi</taxon>
        <taxon>Dikarya</taxon>
        <taxon>Ascomycota</taxon>
        <taxon>Pezizomycotina</taxon>
        <taxon>Sordariomycetes</taxon>
        <taxon>Hypocreomycetidae</taxon>
        <taxon>Hypocreales</taxon>
        <taxon>Nectriaceae</taxon>
        <taxon>Dactylonectria</taxon>
    </lineage>
</organism>
<proteinExistence type="predicted"/>
<protein>
    <submittedName>
        <fullName evidence="1">Uncharacterized protein</fullName>
    </submittedName>
</protein>
<accession>A0A9P9FV75</accession>
<dbReference type="EMBL" id="JAGMUV010000001">
    <property type="protein sequence ID" value="KAH7176854.1"/>
    <property type="molecule type" value="Genomic_DNA"/>
</dbReference>
<name>A0A9P9FV75_9HYPO</name>